<dbReference type="Proteomes" id="UP001500016">
    <property type="component" value="Unassembled WGS sequence"/>
</dbReference>
<accession>A0ABP5IQZ3</accession>
<dbReference type="EMBL" id="BAAAPE010000032">
    <property type="protein sequence ID" value="GAA2105016.1"/>
    <property type="molecule type" value="Genomic_DNA"/>
</dbReference>
<dbReference type="Gene3D" id="3.30.70.1060">
    <property type="entry name" value="Dimeric alpha+beta barrel"/>
    <property type="match status" value="1"/>
</dbReference>
<keyword evidence="3" id="KW-1185">Reference proteome</keyword>
<dbReference type="SUPFAM" id="SSF54909">
    <property type="entry name" value="Dimeric alpha+beta barrel"/>
    <property type="match status" value="1"/>
</dbReference>
<dbReference type="InterPro" id="IPR011008">
    <property type="entry name" value="Dimeric_a/b-barrel"/>
</dbReference>
<gene>
    <name evidence="2" type="ORF">GCM10009801_81080</name>
</gene>
<evidence type="ECO:0000313" key="3">
    <source>
        <dbReference type="Proteomes" id="UP001500016"/>
    </source>
</evidence>
<sequence>MVMTERFTQQFTEDEFAEVLPQETEAVREMYADGAVRQIWLRGDTRGACFLLEADSLAEAEAAVSRLPLARREMSEFRVIPLQPYGGFGPR</sequence>
<name>A0ABP5IQZ3_9ACTN</name>
<dbReference type="InterPro" id="IPR026029">
    <property type="entry name" value="MLI_dom"/>
</dbReference>
<feature type="domain" description="Muconolactone isomerase" evidence="1">
    <location>
        <begin position="3"/>
        <end position="85"/>
    </location>
</feature>
<proteinExistence type="predicted"/>
<organism evidence="2 3">
    <name type="scientific">Streptomyces albiaxialis</name>
    <dbReference type="NCBI Taxonomy" id="329523"/>
    <lineage>
        <taxon>Bacteria</taxon>
        <taxon>Bacillati</taxon>
        <taxon>Actinomycetota</taxon>
        <taxon>Actinomycetes</taxon>
        <taxon>Kitasatosporales</taxon>
        <taxon>Streptomycetaceae</taxon>
        <taxon>Streptomyces</taxon>
    </lineage>
</organism>
<dbReference type="Pfam" id="PF02426">
    <property type="entry name" value="MIase"/>
    <property type="match status" value="1"/>
</dbReference>
<evidence type="ECO:0000259" key="1">
    <source>
        <dbReference type="Pfam" id="PF02426"/>
    </source>
</evidence>
<comment type="caution">
    <text evidence="2">The sequence shown here is derived from an EMBL/GenBank/DDBJ whole genome shotgun (WGS) entry which is preliminary data.</text>
</comment>
<protein>
    <submittedName>
        <fullName evidence="2">Muconolactone Delta-isomerase family protein</fullName>
    </submittedName>
</protein>
<reference evidence="3" key="1">
    <citation type="journal article" date="2019" name="Int. J. Syst. Evol. Microbiol.">
        <title>The Global Catalogue of Microorganisms (GCM) 10K type strain sequencing project: providing services to taxonomists for standard genome sequencing and annotation.</title>
        <authorList>
            <consortium name="The Broad Institute Genomics Platform"/>
            <consortium name="The Broad Institute Genome Sequencing Center for Infectious Disease"/>
            <person name="Wu L."/>
            <person name="Ma J."/>
        </authorList>
    </citation>
    <scope>NUCLEOTIDE SEQUENCE [LARGE SCALE GENOMIC DNA]</scope>
    <source>
        <strain evidence="3">JCM 15478</strain>
    </source>
</reference>
<evidence type="ECO:0000313" key="2">
    <source>
        <dbReference type="EMBL" id="GAA2105016.1"/>
    </source>
</evidence>